<feature type="domain" description="Aminotransferase-like plant mobile" evidence="1">
    <location>
        <begin position="87"/>
        <end position="186"/>
    </location>
</feature>
<dbReference type="InterPro" id="IPR044824">
    <property type="entry name" value="MAIN-like"/>
</dbReference>
<gene>
    <name evidence="2" type="ORF">TSUD_137290</name>
</gene>
<dbReference type="EMBL" id="DF974084">
    <property type="protein sequence ID" value="GAU44897.1"/>
    <property type="molecule type" value="Genomic_DNA"/>
</dbReference>
<organism evidence="2 3">
    <name type="scientific">Trifolium subterraneum</name>
    <name type="common">Subterranean clover</name>
    <dbReference type="NCBI Taxonomy" id="3900"/>
    <lineage>
        <taxon>Eukaryota</taxon>
        <taxon>Viridiplantae</taxon>
        <taxon>Streptophyta</taxon>
        <taxon>Embryophyta</taxon>
        <taxon>Tracheophyta</taxon>
        <taxon>Spermatophyta</taxon>
        <taxon>Magnoliopsida</taxon>
        <taxon>eudicotyledons</taxon>
        <taxon>Gunneridae</taxon>
        <taxon>Pentapetalae</taxon>
        <taxon>rosids</taxon>
        <taxon>fabids</taxon>
        <taxon>Fabales</taxon>
        <taxon>Fabaceae</taxon>
        <taxon>Papilionoideae</taxon>
        <taxon>50 kb inversion clade</taxon>
        <taxon>NPAAA clade</taxon>
        <taxon>Hologalegina</taxon>
        <taxon>IRL clade</taxon>
        <taxon>Trifolieae</taxon>
        <taxon>Trifolium</taxon>
    </lineage>
</organism>
<reference evidence="3" key="1">
    <citation type="journal article" date="2017" name="Front. Plant Sci.">
        <title>Climate Clever Clovers: New Paradigm to Reduce the Environmental Footprint of Ruminants by Breeding Low Methanogenic Forages Utilizing Haplotype Variation.</title>
        <authorList>
            <person name="Kaur P."/>
            <person name="Appels R."/>
            <person name="Bayer P.E."/>
            <person name="Keeble-Gagnere G."/>
            <person name="Wang J."/>
            <person name="Hirakawa H."/>
            <person name="Shirasawa K."/>
            <person name="Vercoe P."/>
            <person name="Stefanova K."/>
            <person name="Durmic Z."/>
            <person name="Nichols P."/>
            <person name="Revell C."/>
            <person name="Isobe S.N."/>
            <person name="Edwards D."/>
            <person name="Erskine W."/>
        </authorList>
    </citation>
    <scope>NUCLEOTIDE SEQUENCE [LARGE SCALE GENOMIC DNA]</scope>
    <source>
        <strain evidence="3">cv. Daliak</strain>
    </source>
</reference>
<sequence length="323" mass="37125">MHEDIEHPVMQEDVVQHGWPGGPLDTSLLTRYSDHVARYIWFGQEHIEGPKPELQIASLGAKLTGWVPSPGEYHRNIQGWVDDSGLKWLERMSLSKVDPQLLSAITKRWHRETSSFHMSFGEMTITLDDVACLLHIPVRGVFYTPVPVSMEGDVALAAELLGVPYEEAFIHTSQQMGGSFTQQWLYDCAARAFSWASVTLVCLYDNLNDASMFATHALAEYPTLLQCWIHEYFPTLGRRGESVHRCDELSYPRTMRWMYKQGKTKLPAYRPIMDALTPSDVIWCPFEGHRGSILVDLVYFIWSNRYTFEGVHEFYRQSEKTTK</sequence>
<dbReference type="AlphaFoldDB" id="A0A2Z6PJG0"/>
<dbReference type="Pfam" id="PF10536">
    <property type="entry name" value="PMD"/>
    <property type="match status" value="2"/>
</dbReference>
<evidence type="ECO:0000313" key="2">
    <source>
        <dbReference type="EMBL" id="GAU44897.1"/>
    </source>
</evidence>
<proteinExistence type="predicted"/>
<dbReference type="GO" id="GO:0010073">
    <property type="term" value="P:meristem maintenance"/>
    <property type="evidence" value="ECO:0007669"/>
    <property type="project" value="InterPro"/>
</dbReference>
<keyword evidence="3" id="KW-1185">Reference proteome</keyword>
<name>A0A2Z6PJG0_TRISU</name>
<protein>
    <recommendedName>
        <fullName evidence="1">Aminotransferase-like plant mobile domain-containing protein</fullName>
    </recommendedName>
</protein>
<accession>A0A2Z6PJG0</accession>
<dbReference type="InterPro" id="IPR019557">
    <property type="entry name" value="AminoTfrase-like_pln_mobile"/>
</dbReference>
<dbReference type="OrthoDB" id="1421998at2759"/>
<evidence type="ECO:0000313" key="3">
    <source>
        <dbReference type="Proteomes" id="UP000242715"/>
    </source>
</evidence>
<feature type="domain" description="Aminotransferase-like plant mobile" evidence="1">
    <location>
        <begin position="191"/>
        <end position="288"/>
    </location>
</feature>
<dbReference type="PANTHER" id="PTHR46033:SF8">
    <property type="entry name" value="PROTEIN MAINTENANCE OF MERISTEMS-LIKE"/>
    <property type="match status" value="1"/>
</dbReference>
<dbReference type="PANTHER" id="PTHR46033">
    <property type="entry name" value="PROTEIN MAIN-LIKE 2"/>
    <property type="match status" value="1"/>
</dbReference>
<evidence type="ECO:0000259" key="1">
    <source>
        <dbReference type="Pfam" id="PF10536"/>
    </source>
</evidence>
<dbReference type="Proteomes" id="UP000242715">
    <property type="component" value="Unassembled WGS sequence"/>
</dbReference>